<evidence type="ECO:0000313" key="4">
    <source>
        <dbReference type="EMBL" id="PZA22844.1"/>
    </source>
</evidence>
<gene>
    <name evidence="4" type="ORF">DMO24_02980</name>
    <name evidence="3" type="ORF">FHX36_001575</name>
</gene>
<dbReference type="EMBL" id="JACIBU010000001">
    <property type="protein sequence ID" value="MBB3675840.1"/>
    <property type="molecule type" value="Genomic_DNA"/>
</dbReference>
<comment type="caution">
    <text evidence="4">The sequence shown here is derived from an EMBL/GenBank/DDBJ whole genome shotgun (WGS) entry which is preliminary data.</text>
</comment>
<dbReference type="SUPFAM" id="SSF53474">
    <property type="entry name" value="alpha/beta-Hydrolases"/>
    <property type="match status" value="1"/>
</dbReference>
<keyword evidence="5" id="KW-1185">Reference proteome</keyword>
<dbReference type="AlphaFoldDB" id="A0A323VDD4"/>
<proteinExistence type="predicted"/>
<dbReference type="Pfam" id="PF07859">
    <property type="entry name" value="Abhydrolase_3"/>
    <property type="match status" value="1"/>
</dbReference>
<reference evidence="3 6" key="2">
    <citation type="submission" date="2020-08" db="EMBL/GenBank/DDBJ databases">
        <title>Sequencing the genomes of 1000 actinobacteria strains.</title>
        <authorList>
            <person name="Klenk H.-P."/>
        </authorList>
    </citation>
    <scope>NUCLEOTIDE SEQUENCE [LARGE SCALE GENOMIC DNA]</scope>
    <source>
        <strain evidence="3 6">DSM 16678</strain>
    </source>
</reference>
<dbReference type="Gene3D" id="3.40.50.1820">
    <property type="entry name" value="alpha/beta hydrolase"/>
    <property type="match status" value="1"/>
</dbReference>
<name>A0A323VDD4_9ACTN</name>
<organism evidence="4 5">
    <name type="scientific">Modestobacter versicolor</name>
    <dbReference type="NCBI Taxonomy" id="429133"/>
    <lineage>
        <taxon>Bacteria</taxon>
        <taxon>Bacillati</taxon>
        <taxon>Actinomycetota</taxon>
        <taxon>Actinomycetes</taxon>
        <taxon>Geodermatophilales</taxon>
        <taxon>Geodermatophilaceae</taxon>
        <taxon>Modestobacter</taxon>
    </lineage>
</organism>
<evidence type="ECO:0000256" key="1">
    <source>
        <dbReference type="ARBA" id="ARBA00022801"/>
    </source>
</evidence>
<dbReference type="PANTHER" id="PTHR48081">
    <property type="entry name" value="AB HYDROLASE SUPERFAMILY PROTEIN C4A8.06C"/>
    <property type="match status" value="1"/>
</dbReference>
<dbReference type="EC" id="3.1.1.-" evidence="3"/>
<evidence type="ECO:0000313" key="6">
    <source>
        <dbReference type="Proteomes" id="UP000580718"/>
    </source>
</evidence>
<dbReference type="OrthoDB" id="9803828at2"/>
<sequence>MALDTSTSTRPPLDPASRQVLDLLAASGRRPLEEGTAEDARALAPARIALNGEGPAMADVRDLTVPADDGHAVPVRVFVPEQPPRGTAVYLHGGAWVVGSIAESDTFARRLAAASGYVVVAVDYRLAPEHPHPAAVLDTDAVVRWAAEQREAHGLEADAPLVLLGDSAGGNLATVAARRARDQGGPGIAMQVLVYPVADADTATASYLDPANQLLVSRSAMEWAWDQYVPDAAARRLPDVSPLQTEDLAGMPPTVLITAGYDPLLDEGLAYARRLRDAGVEVDLLEHPDQMHGFVTMLALPGSAVAMDQIVAELERAADATGSSR</sequence>
<dbReference type="PANTHER" id="PTHR48081:SF8">
    <property type="entry name" value="ALPHA_BETA HYDROLASE FOLD-3 DOMAIN-CONTAINING PROTEIN-RELATED"/>
    <property type="match status" value="1"/>
</dbReference>
<accession>A0A323VDD4</accession>
<dbReference type="RefSeq" id="WP_110550860.1">
    <property type="nucleotide sequence ID" value="NZ_JACIBU010000001.1"/>
</dbReference>
<evidence type="ECO:0000259" key="2">
    <source>
        <dbReference type="Pfam" id="PF07859"/>
    </source>
</evidence>
<feature type="domain" description="Alpha/beta hydrolase fold-3" evidence="2">
    <location>
        <begin position="89"/>
        <end position="295"/>
    </location>
</feature>
<dbReference type="InterPro" id="IPR013094">
    <property type="entry name" value="AB_hydrolase_3"/>
</dbReference>
<reference evidence="4 5" key="1">
    <citation type="submission" date="2018-06" db="EMBL/GenBank/DDBJ databases">
        <title>Draft genome sequence of Modestobacter versicolor CP153-2.</title>
        <authorList>
            <person name="Gundlapally S.R."/>
        </authorList>
    </citation>
    <scope>NUCLEOTIDE SEQUENCE [LARGE SCALE GENOMIC DNA]</scope>
    <source>
        <strain evidence="4 5">CP153-2</strain>
    </source>
</reference>
<dbReference type="Proteomes" id="UP000580718">
    <property type="component" value="Unassembled WGS sequence"/>
</dbReference>
<evidence type="ECO:0000313" key="3">
    <source>
        <dbReference type="EMBL" id="MBB3675840.1"/>
    </source>
</evidence>
<dbReference type="InterPro" id="IPR050300">
    <property type="entry name" value="GDXG_lipolytic_enzyme"/>
</dbReference>
<dbReference type="InterPro" id="IPR029058">
    <property type="entry name" value="AB_hydrolase_fold"/>
</dbReference>
<dbReference type="GO" id="GO:0016787">
    <property type="term" value="F:hydrolase activity"/>
    <property type="evidence" value="ECO:0007669"/>
    <property type="project" value="UniProtKB-KW"/>
</dbReference>
<protein>
    <submittedName>
        <fullName evidence="3">Acetyl esterase</fullName>
        <ecNumber evidence="3">3.1.1.-</ecNumber>
    </submittedName>
    <submittedName>
        <fullName evidence="4">Alpha/beta hydrolase</fullName>
    </submittedName>
</protein>
<dbReference type="EMBL" id="QKNV01000018">
    <property type="protein sequence ID" value="PZA22844.1"/>
    <property type="molecule type" value="Genomic_DNA"/>
</dbReference>
<dbReference type="Proteomes" id="UP000247602">
    <property type="component" value="Unassembled WGS sequence"/>
</dbReference>
<evidence type="ECO:0000313" key="5">
    <source>
        <dbReference type="Proteomes" id="UP000247602"/>
    </source>
</evidence>
<keyword evidence="1 4" id="KW-0378">Hydrolase</keyword>